<protein>
    <submittedName>
        <fullName evidence="2">Uncharacterized protein</fullName>
    </submittedName>
</protein>
<accession>A0A2U1ZRQ8</accession>
<gene>
    <name evidence="2" type="ORF">C8046_02055</name>
</gene>
<feature type="region of interest" description="Disordered" evidence="1">
    <location>
        <begin position="111"/>
        <end position="178"/>
    </location>
</feature>
<reference evidence="2 3" key="1">
    <citation type="submission" date="2018-03" db="EMBL/GenBank/DDBJ databases">
        <title>Genome assembly of novel Miniimonas species PCH200.</title>
        <authorList>
            <person name="Thakur V."/>
            <person name="Kumar V."/>
            <person name="Singh D."/>
        </authorList>
    </citation>
    <scope>NUCLEOTIDE SEQUENCE [LARGE SCALE GENOMIC DNA]</scope>
    <source>
        <strain evidence="2 3">PCH200</strain>
    </source>
</reference>
<keyword evidence="3" id="KW-1185">Reference proteome</keyword>
<feature type="compositionally biased region" description="Basic residues" evidence="1">
    <location>
        <begin position="152"/>
        <end position="178"/>
    </location>
</feature>
<evidence type="ECO:0000256" key="1">
    <source>
        <dbReference type="SAM" id="MobiDB-lite"/>
    </source>
</evidence>
<dbReference type="AlphaFoldDB" id="A0A2U1ZRQ8"/>
<name>A0A2U1ZRQ8_9MICO</name>
<feature type="compositionally biased region" description="Polar residues" evidence="1">
    <location>
        <begin position="117"/>
        <end position="136"/>
    </location>
</feature>
<dbReference type="Proteomes" id="UP000245166">
    <property type="component" value="Unassembled WGS sequence"/>
</dbReference>
<dbReference type="EMBL" id="PYHR01000002">
    <property type="protein sequence ID" value="PWD49674.1"/>
    <property type="molecule type" value="Genomic_DNA"/>
</dbReference>
<proteinExistence type="predicted"/>
<evidence type="ECO:0000313" key="3">
    <source>
        <dbReference type="Proteomes" id="UP000245166"/>
    </source>
</evidence>
<evidence type="ECO:0000313" key="2">
    <source>
        <dbReference type="EMBL" id="PWD49674.1"/>
    </source>
</evidence>
<comment type="caution">
    <text evidence="2">The sequence shown here is derived from an EMBL/GenBank/DDBJ whole genome shotgun (WGS) entry which is preliminary data.</text>
</comment>
<organism evidence="2 3">
    <name type="scientific">Serinibacter arcticus</name>
    <dbReference type="NCBI Taxonomy" id="1655435"/>
    <lineage>
        <taxon>Bacteria</taxon>
        <taxon>Bacillati</taxon>
        <taxon>Actinomycetota</taxon>
        <taxon>Actinomycetes</taxon>
        <taxon>Micrococcales</taxon>
        <taxon>Beutenbergiaceae</taxon>
        <taxon>Serinibacter</taxon>
    </lineage>
</organism>
<dbReference type="OrthoDB" id="4550796at2"/>
<dbReference type="RefSeq" id="WP_109228057.1">
    <property type="nucleotide sequence ID" value="NZ_PYHR01000002.1"/>
</dbReference>
<sequence>MLTWLLGKLSRDPQIDGELAQLLTIIGTRADSPEMASVRPLLGSSVRVSDDGNGEVYDDSGLLLTYVEGRVRSLMLRTQPFEDRVLYPRPDALVVGLSPRATEAELAEVLGKPWDSEGTTATTRSTVGPFSSSCSTGPWRRSSRPRSERRERGARRDRRPLRARAVGRSRGVRRGRQP</sequence>